<organism evidence="8 9">
    <name type="scientific">Tetrahymena thermophila (strain SB210)</name>
    <dbReference type="NCBI Taxonomy" id="312017"/>
    <lineage>
        <taxon>Eukaryota</taxon>
        <taxon>Sar</taxon>
        <taxon>Alveolata</taxon>
        <taxon>Ciliophora</taxon>
        <taxon>Intramacronucleata</taxon>
        <taxon>Oligohymenophorea</taxon>
        <taxon>Hymenostomatida</taxon>
        <taxon>Tetrahymenina</taxon>
        <taxon>Tetrahymenidae</taxon>
        <taxon>Tetrahymena</taxon>
    </lineage>
</organism>
<evidence type="ECO:0000259" key="7">
    <source>
        <dbReference type="PROSITE" id="PS50011"/>
    </source>
</evidence>
<dbReference type="EC" id="2.7.11.1" evidence="1"/>
<dbReference type="PROSITE" id="PS50011">
    <property type="entry name" value="PROTEIN_KINASE_DOM"/>
    <property type="match status" value="1"/>
</dbReference>
<feature type="domain" description="Protein kinase" evidence="7">
    <location>
        <begin position="20"/>
        <end position="283"/>
    </location>
</feature>
<dbReference type="HOGENOM" id="CLU_000288_181_6_1"/>
<evidence type="ECO:0000256" key="1">
    <source>
        <dbReference type="ARBA" id="ARBA00012513"/>
    </source>
</evidence>
<dbReference type="InterPro" id="IPR011009">
    <property type="entry name" value="Kinase-like_dom_sf"/>
</dbReference>
<keyword evidence="3" id="KW-0547">Nucleotide-binding</keyword>
<evidence type="ECO:0000256" key="2">
    <source>
        <dbReference type="ARBA" id="ARBA00022679"/>
    </source>
</evidence>
<dbReference type="STRING" id="312017.A4VD77"/>
<proteinExistence type="predicted"/>
<evidence type="ECO:0000256" key="4">
    <source>
        <dbReference type="ARBA" id="ARBA00022777"/>
    </source>
</evidence>
<sequence>MISGEDENQIIQVGQQRIKIYLKKLIGAGAYGKVYLSDYYENESSSPKISATKILDNNQKDLIDITREIQIITQIEGENIVEAYLAFKNTSQVYIVSEYCEQGTLDDYCKKNNLSILDIMQLFKKILEGYKLLKANNVIHRDIKHENILMKNGIPKIADFGLAKVTRDNTIQNEHTLNKGTPVYSSPQVFQEISYSYKADIYSLGVVLYKMIYKKYPNKISSYMQLLKFIKQLQKMPIQSVINFDDSPVVIQEIKDLIYKMMAYQECDRITLEDLIPSVQKVIDILQKENILQKNRFEQNQQAVFGVTPQPPEDDNSSYENPPNRANTNYNMEQFNKNLQLPNTKKIPQQQNMNIQGYAHNNHNQQQVQLNPQPNNNCIPKQEDLQRNSISSHYQKGQQNYLQDCNLIPQQISNQYNSIANFQQQAQQNNFTNNNDKFPQQNFDSAQRQSNENFLIQNQQSAQNVIGIQPNENKLKKRFNTLQGDDIFGQTPKYSQDFNHIPQQFQNQKNPIVNCQQQQTQQNYFTNNNDKFPQQNFDSAQRQSNENFLMQNQQNYSSNNNNQFPQQKAIDLKGGQPIYFQQNYYSNNINNAQQYENNNIINQNENYQQQQNLSNNRRSLFIPKQLINADEKKNIQLNNQNYQYQQQQQQQQINQIPNTNRAKTLQGMDKNELIQIQKEMNNLSINQPNQNQTHQQTAQNIQQYPIQNINQDINGQRKEIKQNEKYLQLQLPKNYQIQEQNLNNLTTKNQQTQPIQPMQVQQNSGQQIQNIQQQPFIVQQQTQYQQNIQPQLQPSQLFNNINQQQSITEQQNKFHFQQFPQYKSKTAQFQ</sequence>
<dbReference type="InterPro" id="IPR008271">
    <property type="entry name" value="Ser/Thr_kinase_AS"/>
</dbReference>
<dbReference type="InterPro" id="IPR050660">
    <property type="entry name" value="NEK_Ser/Thr_kinase"/>
</dbReference>
<dbReference type="GO" id="GO:0004674">
    <property type="term" value="F:protein serine/threonine kinase activity"/>
    <property type="evidence" value="ECO:0007669"/>
    <property type="project" value="UniProtKB-EC"/>
</dbReference>
<evidence type="ECO:0000256" key="5">
    <source>
        <dbReference type="ARBA" id="ARBA00022840"/>
    </source>
</evidence>
<keyword evidence="4 8" id="KW-0418">Kinase</keyword>
<dbReference type="AlphaFoldDB" id="A4VD77"/>
<name>A4VD77_TETTS</name>
<dbReference type="OrthoDB" id="371082at2759"/>
<dbReference type="SUPFAM" id="SSF56112">
    <property type="entry name" value="Protein kinase-like (PK-like)"/>
    <property type="match status" value="1"/>
</dbReference>
<dbReference type="Pfam" id="PF00069">
    <property type="entry name" value="Pkinase"/>
    <property type="match status" value="1"/>
</dbReference>
<accession>A4VD77</accession>
<feature type="region of interest" description="Disordered" evidence="6">
    <location>
        <begin position="306"/>
        <end position="326"/>
    </location>
</feature>
<evidence type="ECO:0000313" key="8">
    <source>
        <dbReference type="EMBL" id="EDK31479.2"/>
    </source>
</evidence>
<keyword evidence="9" id="KW-1185">Reference proteome</keyword>
<evidence type="ECO:0000256" key="6">
    <source>
        <dbReference type="SAM" id="MobiDB-lite"/>
    </source>
</evidence>
<evidence type="ECO:0000313" key="9">
    <source>
        <dbReference type="Proteomes" id="UP000009168"/>
    </source>
</evidence>
<dbReference type="Gene3D" id="1.10.510.10">
    <property type="entry name" value="Transferase(Phosphotransferase) domain 1"/>
    <property type="match status" value="1"/>
</dbReference>
<reference evidence="9" key="1">
    <citation type="journal article" date="2006" name="PLoS Biol.">
        <title>Macronuclear genome sequence of the ciliate Tetrahymena thermophila, a model eukaryote.</title>
        <authorList>
            <person name="Eisen J.A."/>
            <person name="Coyne R.S."/>
            <person name="Wu M."/>
            <person name="Wu D."/>
            <person name="Thiagarajan M."/>
            <person name="Wortman J.R."/>
            <person name="Badger J.H."/>
            <person name="Ren Q."/>
            <person name="Amedeo P."/>
            <person name="Jones K.M."/>
            <person name="Tallon L.J."/>
            <person name="Delcher A.L."/>
            <person name="Salzberg S.L."/>
            <person name="Silva J.C."/>
            <person name="Haas B.J."/>
            <person name="Majoros W.H."/>
            <person name="Farzad M."/>
            <person name="Carlton J.M."/>
            <person name="Smith R.K. Jr."/>
            <person name="Garg J."/>
            <person name="Pearlman R.E."/>
            <person name="Karrer K.M."/>
            <person name="Sun L."/>
            <person name="Manning G."/>
            <person name="Elde N.C."/>
            <person name="Turkewitz A.P."/>
            <person name="Asai D.J."/>
            <person name="Wilkes D.E."/>
            <person name="Wang Y."/>
            <person name="Cai H."/>
            <person name="Collins K."/>
            <person name="Stewart B.A."/>
            <person name="Lee S.R."/>
            <person name="Wilamowska K."/>
            <person name="Weinberg Z."/>
            <person name="Ruzzo W.L."/>
            <person name="Wloga D."/>
            <person name="Gaertig J."/>
            <person name="Frankel J."/>
            <person name="Tsao C.-C."/>
            <person name="Gorovsky M.A."/>
            <person name="Keeling P.J."/>
            <person name="Waller R.F."/>
            <person name="Patron N.J."/>
            <person name="Cherry J.M."/>
            <person name="Stover N.A."/>
            <person name="Krieger C.J."/>
            <person name="del Toro C."/>
            <person name="Ryder H.F."/>
            <person name="Williamson S.C."/>
            <person name="Barbeau R.A."/>
            <person name="Hamilton E.P."/>
            <person name="Orias E."/>
        </authorList>
    </citation>
    <scope>NUCLEOTIDE SEQUENCE [LARGE SCALE GENOMIC DNA]</scope>
    <source>
        <strain evidence="9">SB210</strain>
    </source>
</reference>
<dbReference type="PANTHER" id="PTHR43671">
    <property type="entry name" value="SERINE/THREONINE-PROTEIN KINASE NEK"/>
    <property type="match status" value="1"/>
</dbReference>
<dbReference type="GO" id="GO:0005524">
    <property type="term" value="F:ATP binding"/>
    <property type="evidence" value="ECO:0007669"/>
    <property type="project" value="UniProtKB-KW"/>
</dbReference>
<dbReference type="PROSITE" id="PS00108">
    <property type="entry name" value="PROTEIN_KINASE_ST"/>
    <property type="match status" value="1"/>
</dbReference>
<protein>
    <recommendedName>
        <fullName evidence="1">non-specific serine/threonine protein kinase</fullName>
        <ecNumber evidence="1">2.7.11.1</ecNumber>
    </recommendedName>
</protein>
<dbReference type="EMBL" id="GG662603">
    <property type="protein sequence ID" value="EDK31479.2"/>
    <property type="molecule type" value="Genomic_DNA"/>
</dbReference>
<evidence type="ECO:0000256" key="3">
    <source>
        <dbReference type="ARBA" id="ARBA00022741"/>
    </source>
</evidence>
<dbReference type="PANTHER" id="PTHR43671:SF13">
    <property type="entry name" value="SERINE_THREONINE-PROTEIN KINASE NEK2"/>
    <property type="match status" value="1"/>
</dbReference>
<dbReference type="RefSeq" id="XP_001470943.2">
    <property type="nucleotide sequence ID" value="XM_001470893.2"/>
</dbReference>
<keyword evidence="5" id="KW-0067">ATP-binding</keyword>
<dbReference type="Proteomes" id="UP000009168">
    <property type="component" value="Unassembled WGS sequence"/>
</dbReference>
<dbReference type="SMART" id="SM00220">
    <property type="entry name" value="S_TKc"/>
    <property type="match status" value="1"/>
</dbReference>
<gene>
    <name evidence="8" type="ORF">TTHERM_00149799</name>
</gene>
<dbReference type="InParanoid" id="A4VD77"/>
<keyword evidence="2" id="KW-0808">Transferase</keyword>
<dbReference type="KEGG" id="tet:TTHERM_00149799"/>
<dbReference type="InterPro" id="IPR000719">
    <property type="entry name" value="Prot_kinase_dom"/>
</dbReference>
<dbReference type="GeneID" id="7826034"/>
<dbReference type="eggNOG" id="KOG0611">
    <property type="taxonomic scope" value="Eukaryota"/>
</dbReference>